<reference evidence="1" key="1">
    <citation type="journal article" date="2020" name="Stud. Mycol.">
        <title>101 Dothideomycetes genomes: a test case for predicting lifestyles and emergence of pathogens.</title>
        <authorList>
            <person name="Haridas S."/>
            <person name="Albert R."/>
            <person name="Binder M."/>
            <person name="Bloem J."/>
            <person name="Labutti K."/>
            <person name="Salamov A."/>
            <person name="Andreopoulos B."/>
            <person name="Baker S."/>
            <person name="Barry K."/>
            <person name="Bills G."/>
            <person name="Bluhm B."/>
            <person name="Cannon C."/>
            <person name="Castanera R."/>
            <person name="Culley D."/>
            <person name="Daum C."/>
            <person name="Ezra D."/>
            <person name="Gonzalez J."/>
            <person name="Henrissat B."/>
            <person name="Kuo A."/>
            <person name="Liang C."/>
            <person name="Lipzen A."/>
            <person name="Lutzoni F."/>
            <person name="Magnuson J."/>
            <person name="Mondo S."/>
            <person name="Nolan M."/>
            <person name="Ohm R."/>
            <person name="Pangilinan J."/>
            <person name="Park H.-J."/>
            <person name="Ramirez L."/>
            <person name="Alfaro M."/>
            <person name="Sun H."/>
            <person name="Tritt A."/>
            <person name="Yoshinaga Y."/>
            <person name="Zwiers L.-H."/>
            <person name="Turgeon B."/>
            <person name="Goodwin S."/>
            <person name="Spatafora J."/>
            <person name="Crous P."/>
            <person name="Grigoriev I."/>
        </authorList>
    </citation>
    <scope>NUCLEOTIDE SEQUENCE</scope>
    <source>
        <strain evidence="1">CBS 675.92</strain>
    </source>
</reference>
<evidence type="ECO:0000313" key="2">
    <source>
        <dbReference type="Proteomes" id="UP000800035"/>
    </source>
</evidence>
<proteinExistence type="predicted"/>
<accession>A0A6A5TCN7</accession>
<feature type="non-terminal residue" evidence="1">
    <location>
        <position position="226"/>
    </location>
</feature>
<dbReference type="Proteomes" id="UP000800035">
    <property type="component" value="Unassembled WGS sequence"/>
</dbReference>
<gene>
    <name evidence="1" type="ORF">CC80DRAFT_367296</name>
</gene>
<name>A0A6A5TCN7_9PLEO</name>
<dbReference type="AlphaFoldDB" id="A0A6A5TCN7"/>
<keyword evidence="2" id="KW-1185">Reference proteome</keyword>
<dbReference type="EMBL" id="ML977030">
    <property type="protein sequence ID" value="KAF1949964.1"/>
    <property type="molecule type" value="Genomic_DNA"/>
</dbReference>
<dbReference type="OrthoDB" id="3793888at2759"/>
<evidence type="ECO:0000313" key="1">
    <source>
        <dbReference type="EMBL" id="KAF1949964.1"/>
    </source>
</evidence>
<protein>
    <submittedName>
        <fullName evidence="1">Uncharacterized protein</fullName>
    </submittedName>
</protein>
<feature type="non-terminal residue" evidence="1">
    <location>
        <position position="1"/>
    </location>
</feature>
<sequence length="226" mass="25787">PPPLPSLLSYVDHYLTRDTSTHNQPPSTQTTCGWCVLEPNGCPEGSTFLPLVPCGCWVHYRCFIWHTSLDIPERGRCPLCNTQLFEWEGITTLTLTTRTALPMPNRPFATATSYIDPRTKPLIDSSAAEYEADCCTISSLIADNFYRHLNFESPFEDQSPDLTKCYYDVLLAIAGVGLPRSEWLKWKTQCGFYLFGMLVACKMRRYLLEKQPGIVRTIAWWRFVEG</sequence>
<organism evidence="1 2">
    <name type="scientific">Byssothecium circinans</name>
    <dbReference type="NCBI Taxonomy" id="147558"/>
    <lineage>
        <taxon>Eukaryota</taxon>
        <taxon>Fungi</taxon>
        <taxon>Dikarya</taxon>
        <taxon>Ascomycota</taxon>
        <taxon>Pezizomycotina</taxon>
        <taxon>Dothideomycetes</taxon>
        <taxon>Pleosporomycetidae</taxon>
        <taxon>Pleosporales</taxon>
        <taxon>Massarineae</taxon>
        <taxon>Massarinaceae</taxon>
        <taxon>Byssothecium</taxon>
    </lineage>
</organism>